<feature type="compositionally biased region" description="Low complexity" evidence="1">
    <location>
        <begin position="173"/>
        <end position="185"/>
    </location>
</feature>
<dbReference type="InParanoid" id="A0A1C7MX99"/>
<comment type="caution">
    <text evidence="2">The sequence shown here is derived from an EMBL/GenBank/DDBJ whole genome shotgun (WGS) entry which is preliminary data.</text>
</comment>
<dbReference type="AlphaFoldDB" id="A0A1C7MX99"/>
<accession>A0A1C7MX99</accession>
<dbReference type="EMBL" id="LUGH01001214">
    <property type="protein sequence ID" value="OBZ81430.1"/>
    <property type="molecule type" value="Genomic_DNA"/>
</dbReference>
<feature type="compositionally biased region" description="Polar residues" evidence="1">
    <location>
        <begin position="130"/>
        <end position="140"/>
    </location>
</feature>
<dbReference type="OrthoDB" id="2286148at2759"/>
<evidence type="ECO:0000256" key="1">
    <source>
        <dbReference type="SAM" id="MobiDB-lite"/>
    </source>
</evidence>
<keyword evidence="3" id="KW-1185">Reference proteome</keyword>
<evidence type="ECO:0000313" key="2">
    <source>
        <dbReference type="EMBL" id="OBZ81430.1"/>
    </source>
</evidence>
<reference evidence="2 3" key="1">
    <citation type="submission" date="2016-03" db="EMBL/GenBank/DDBJ databases">
        <title>Choanephora cucurbitarum.</title>
        <authorList>
            <person name="Min B."/>
            <person name="Park H."/>
            <person name="Park J.-H."/>
            <person name="Shin H.-D."/>
            <person name="Choi I.-G."/>
        </authorList>
    </citation>
    <scope>NUCLEOTIDE SEQUENCE [LARGE SCALE GENOMIC DNA]</scope>
    <source>
        <strain evidence="2 3">KUS-F28377</strain>
    </source>
</reference>
<organism evidence="2 3">
    <name type="scientific">Choanephora cucurbitarum</name>
    <dbReference type="NCBI Taxonomy" id="101091"/>
    <lineage>
        <taxon>Eukaryota</taxon>
        <taxon>Fungi</taxon>
        <taxon>Fungi incertae sedis</taxon>
        <taxon>Mucoromycota</taxon>
        <taxon>Mucoromycotina</taxon>
        <taxon>Mucoromycetes</taxon>
        <taxon>Mucorales</taxon>
        <taxon>Mucorineae</taxon>
        <taxon>Choanephoraceae</taxon>
        <taxon>Choanephoroideae</taxon>
        <taxon>Choanephora</taxon>
    </lineage>
</organism>
<proteinExistence type="predicted"/>
<evidence type="ECO:0000313" key="3">
    <source>
        <dbReference type="Proteomes" id="UP000093000"/>
    </source>
</evidence>
<dbReference type="Proteomes" id="UP000093000">
    <property type="component" value="Unassembled WGS sequence"/>
</dbReference>
<gene>
    <name evidence="2" type="ORF">A0J61_10520</name>
</gene>
<feature type="region of interest" description="Disordered" evidence="1">
    <location>
        <begin position="120"/>
        <end position="185"/>
    </location>
</feature>
<protein>
    <submittedName>
        <fullName evidence="2">Uncharacterized protein</fullName>
    </submittedName>
</protein>
<sequence>MPEAKRHMNNSQAKEDATLKHIQYLLSGTFRPLDILASEICTNDLQNDHSQRFIAIINELSSAILNVNASISSFRKDIAFRAFNPNFRAPSEGNQNCLMSSEAFQSAVNQQATANKTIIEASSRGKHGGDQSTSHTNIGKNNPFFRSGPPIDQGGYPAGHQSYIRPQQHHQGDSAQQKQQQQLVP</sequence>
<name>A0A1C7MX99_9FUNG</name>